<comment type="similarity">
    <text evidence="1">Belongs to the JAKMIP family.</text>
</comment>
<accession>A0AAD9B3Z3</accession>
<dbReference type="InterPro" id="IPR031994">
    <property type="entry name" value="JAKMIP_C"/>
</dbReference>
<keyword evidence="6" id="KW-0418">Kinase</keyword>
<keyword evidence="7" id="KW-1185">Reference proteome</keyword>
<feature type="compositionally biased region" description="Polar residues" evidence="4">
    <location>
        <begin position="107"/>
        <end position="142"/>
    </location>
</feature>
<dbReference type="GO" id="GO:0019900">
    <property type="term" value="F:kinase binding"/>
    <property type="evidence" value="ECO:0007669"/>
    <property type="project" value="InterPro"/>
</dbReference>
<feature type="coiled-coil region" evidence="3">
    <location>
        <begin position="999"/>
        <end position="1122"/>
    </location>
</feature>
<feature type="coiled-coil region" evidence="3">
    <location>
        <begin position="553"/>
        <end position="594"/>
    </location>
</feature>
<proteinExistence type="inferred from homology"/>
<dbReference type="InterPro" id="IPR024836">
    <property type="entry name" value="JAKMIP"/>
</dbReference>
<sequence length="1171" mass="134951">MNHDDNGDWTVVDYRRGRDKRRTYNWPQHNDSRNRFYQPDHRQYYSGQRSNGRQVSNGQRFNGQRRSYASVTRAGPGTYGDHGSRQRYKEPGFKPQFFEPRYPTGYRNENYSYNSVRDNKQSHNNNKFNTQYKSNTYPTNRNSHQEKKQYNKQYRNNTYPTYRNTHQEKKPQSEDPDFLLKAHCIHTIIKTIHHLKNVSAEDPPPNIARMTEHLSTVIKPASPRPDTQALIEGNAKNWSFTTMLILRDHYTDEMEAQIKVLNTLSTYHWQNPLDVASSWARRNLGRRLQEETLEQAAALLTAQIVDRTVTAPAQPEQSVSPTAVSRPAANICVAQIHAPPAQIGSPSQTPVPHTSSTKTVNTTTTMTDPKGDSMVEVETEYRIPPSMVLTSPVPKPQRTRWIPSLTPRGRRAPSLTPQPPARSPPPPFNPAVATEEDSIFDLSLEELECALVPAALPQQPSCPVLSRSTVATRSLGAAVQSQLNTERQSKPTLPEPITPTRRPNKHLNTVKKLQDWDVVIAKVDGQVLGADPAGGGDVKERSGARKGERPDAMATLQVANEELRAKLMDIQIELQHEKNKVSRLEREKSQELKAEHHRSSLALTELKTKLHEERTRELSITRETLLRQHEMELMRVIKIKDAEIQRLNGLVLTLRDGTTDKVRHLYLYLSVCHGSDSEGRDYRQGEVPRPSTCLSLTFLTPTPQVRPPLLEAEESRRIWDSERCRLHQEIQDLRGAKRSAEEALSSAQQAGQTRAAELRSAHHQHQEELNRTKRECEREIRRLRNLSTTMRLWFLEEPLHHDEVMVPVEEPLHHDEMDEIKLKDRAVSVLDKALGLQAAERLRETESQFLPLLDKNRRLSRKNEEMALSLRRLDNKLRFVTQENMGDGSYAAPVTMVTARTRGRWSFIRLQVLEQQHVIDDLSKALETAGYVKNVIERDMLLRYRRQDSVRRKRTFRACRVIETFYGYDEEASVDSDGSSLSFHTDRTPDTEPEEVCVREEAEFRFRQLTQEYQALQRAYALLAETSGGTYDPEKEIRNREQLLSEISRYQTRVADLESALKQQGLDVQWVEEKQALYQRNQQLVEKVRQMEAEEMQLENEIQDIRDQNELLEFRILELEERERRSPAINFHQLHFPEGLSPLQIYCEAEGVPDIVISELMKKLDILGDNA</sequence>
<evidence type="ECO:0000313" key="6">
    <source>
        <dbReference type="EMBL" id="KAK1876256.1"/>
    </source>
</evidence>
<dbReference type="PANTHER" id="PTHR18935:SF9">
    <property type="entry name" value="JANUS KINASE AND MICROTUBULE-INTERACTING PROTEIN 3"/>
    <property type="match status" value="1"/>
</dbReference>
<keyword evidence="2 3" id="KW-0175">Coiled coil</keyword>
<feature type="compositionally biased region" description="Low complexity" evidence="4">
    <location>
        <begin position="354"/>
        <end position="367"/>
    </location>
</feature>
<gene>
    <name evidence="6" type="ORF">KUDE01_001580</name>
</gene>
<feature type="region of interest" description="Disordered" evidence="4">
    <location>
        <begin position="737"/>
        <end position="773"/>
    </location>
</feature>
<feature type="region of interest" description="Disordered" evidence="4">
    <location>
        <begin position="387"/>
        <end position="433"/>
    </location>
</feature>
<evidence type="ECO:0000256" key="4">
    <source>
        <dbReference type="SAM" id="MobiDB-lite"/>
    </source>
</evidence>
<feature type="region of interest" description="Disordered" evidence="4">
    <location>
        <begin position="480"/>
        <end position="504"/>
    </location>
</feature>
<dbReference type="AlphaFoldDB" id="A0AAD9B3Z3"/>
<feature type="compositionally biased region" description="Basic and acidic residues" evidence="4">
    <location>
        <begin position="756"/>
        <end position="773"/>
    </location>
</feature>
<reference evidence="6" key="1">
    <citation type="submission" date="2023-04" db="EMBL/GenBank/DDBJ databases">
        <title>Chromosome-level genome of Chaenocephalus aceratus.</title>
        <authorList>
            <person name="Park H."/>
        </authorList>
    </citation>
    <scope>NUCLEOTIDE SEQUENCE</scope>
    <source>
        <strain evidence="6">DE</strain>
        <tissue evidence="6">Muscle</tissue>
    </source>
</reference>
<feature type="region of interest" description="Disordered" evidence="4">
    <location>
        <begin position="340"/>
        <end position="371"/>
    </location>
</feature>
<feature type="compositionally biased region" description="Basic and acidic residues" evidence="4">
    <location>
        <begin position="537"/>
        <end position="550"/>
    </location>
</feature>
<dbReference type="PANTHER" id="PTHR18935">
    <property type="entry name" value="GOLGIN SUBFAMILY A MEMBER 4-LIKE ISOFORM X1"/>
    <property type="match status" value="1"/>
</dbReference>
<feature type="compositionally biased region" description="Pro residues" evidence="4">
    <location>
        <begin position="416"/>
        <end position="429"/>
    </location>
</feature>
<evidence type="ECO:0000313" key="7">
    <source>
        <dbReference type="Proteomes" id="UP001228049"/>
    </source>
</evidence>
<feature type="domain" description="Janus kinase and microtubule-interacting protein C-terminal" evidence="5">
    <location>
        <begin position="937"/>
        <end position="1130"/>
    </location>
</feature>
<evidence type="ECO:0000256" key="1">
    <source>
        <dbReference type="ARBA" id="ARBA00005239"/>
    </source>
</evidence>
<dbReference type="GO" id="GO:0016301">
    <property type="term" value="F:kinase activity"/>
    <property type="evidence" value="ECO:0007669"/>
    <property type="project" value="UniProtKB-KW"/>
</dbReference>
<dbReference type="Proteomes" id="UP001228049">
    <property type="component" value="Unassembled WGS sequence"/>
</dbReference>
<feature type="region of interest" description="Disordered" evidence="4">
    <location>
        <begin position="530"/>
        <end position="550"/>
    </location>
</feature>
<organism evidence="6 7">
    <name type="scientific">Dissostichus eleginoides</name>
    <name type="common">Patagonian toothfish</name>
    <name type="synonym">Dissostichus amissus</name>
    <dbReference type="NCBI Taxonomy" id="100907"/>
    <lineage>
        <taxon>Eukaryota</taxon>
        <taxon>Metazoa</taxon>
        <taxon>Chordata</taxon>
        <taxon>Craniata</taxon>
        <taxon>Vertebrata</taxon>
        <taxon>Euteleostomi</taxon>
        <taxon>Actinopterygii</taxon>
        <taxon>Neopterygii</taxon>
        <taxon>Teleostei</taxon>
        <taxon>Neoteleostei</taxon>
        <taxon>Acanthomorphata</taxon>
        <taxon>Eupercaria</taxon>
        <taxon>Perciformes</taxon>
        <taxon>Notothenioidei</taxon>
        <taxon>Nototheniidae</taxon>
        <taxon>Dissostichus</taxon>
    </lineage>
</organism>
<evidence type="ECO:0000256" key="2">
    <source>
        <dbReference type="ARBA" id="ARBA00023054"/>
    </source>
</evidence>
<comment type="caution">
    <text evidence="6">The sequence shown here is derived from an EMBL/GenBank/DDBJ whole genome shotgun (WGS) entry which is preliminary data.</text>
</comment>
<dbReference type="GO" id="GO:0008017">
    <property type="term" value="F:microtubule binding"/>
    <property type="evidence" value="ECO:0007669"/>
    <property type="project" value="InterPro"/>
</dbReference>
<evidence type="ECO:0000259" key="5">
    <source>
        <dbReference type="Pfam" id="PF16034"/>
    </source>
</evidence>
<feature type="compositionally biased region" description="Basic and acidic residues" evidence="4">
    <location>
        <begin position="82"/>
        <end position="92"/>
    </location>
</feature>
<feature type="region of interest" description="Disordered" evidence="4">
    <location>
        <begin position="45"/>
        <end position="153"/>
    </location>
</feature>
<dbReference type="Pfam" id="PF16034">
    <property type="entry name" value="JAKMIP_CC3"/>
    <property type="match status" value="1"/>
</dbReference>
<feature type="compositionally biased region" description="Polar residues" evidence="4">
    <location>
        <begin position="344"/>
        <end position="353"/>
    </location>
</feature>
<feature type="compositionally biased region" description="Polar residues" evidence="4">
    <location>
        <begin position="45"/>
        <end position="70"/>
    </location>
</feature>
<keyword evidence="6" id="KW-0808">Transferase</keyword>
<dbReference type="EMBL" id="JASDAP010000029">
    <property type="protein sequence ID" value="KAK1876256.1"/>
    <property type="molecule type" value="Genomic_DNA"/>
</dbReference>
<feature type="non-terminal residue" evidence="6">
    <location>
        <position position="1"/>
    </location>
</feature>
<name>A0AAD9B3Z3_DISEL</name>
<protein>
    <submittedName>
        <fullName evidence="6">Janus kinase and microtubule-interacting protein 3</fullName>
    </submittedName>
</protein>
<evidence type="ECO:0000256" key="3">
    <source>
        <dbReference type="SAM" id="Coils"/>
    </source>
</evidence>